<dbReference type="PANTHER" id="PTHR35147:SF1">
    <property type="entry name" value="CHEMORECEPTOR GLUTAMINE DEAMIDASE CHED-RELATED"/>
    <property type="match status" value="1"/>
</dbReference>
<reference evidence="3 4" key="1">
    <citation type="submission" date="2021-01" db="EMBL/GenBank/DDBJ databases">
        <title>Chryseolinea sp. Jin1 Genome sequencing and assembly.</title>
        <authorList>
            <person name="Kim I."/>
        </authorList>
    </citation>
    <scope>NUCLEOTIDE SEQUENCE [LARGE SCALE GENOMIC DNA]</scope>
    <source>
        <strain evidence="3 4">Jin1</strain>
    </source>
</reference>
<dbReference type="InterPro" id="IPR038592">
    <property type="entry name" value="CheD-like_sf"/>
</dbReference>
<dbReference type="InterPro" id="IPR011324">
    <property type="entry name" value="Cytotoxic_necrot_fac-like_cat"/>
</dbReference>
<keyword evidence="4" id="KW-1185">Reference proteome</keyword>
<protein>
    <submittedName>
        <fullName evidence="3">Chemotaxis protein CheD</fullName>
    </submittedName>
</protein>
<dbReference type="RefSeq" id="WP_202008465.1">
    <property type="nucleotide sequence ID" value="NZ_JAERRB010000002.1"/>
</dbReference>
<accession>A0ABS1KPE5</accession>
<keyword evidence="2" id="KW-0378">Hydrolase</keyword>
<dbReference type="CDD" id="cd16352">
    <property type="entry name" value="CheD"/>
    <property type="match status" value="1"/>
</dbReference>
<evidence type="ECO:0000313" key="3">
    <source>
        <dbReference type="EMBL" id="MBL0741103.1"/>
    </source>
</evidence>
<dbReference type="EMBL" id="JAERRB010000002">
    <property type="protein sequence ID" value="MBL0741103.1"/>
    <property type="molecule type" value="Genomic_DNA"/>
</dbReference>
<dbReference type="SUPFAM" id="SSF64438">
    <property type="entry name" value="CNF1/YfiH-like putative cysteine hydrolases"/>
    <property type="match status" value="1"/>
</dbReference>
<keyword evidence="1" id="KW-0145">Chemotaxis</keyword>
<sequence length="155" mass="16502">MTEYKLGIGDVVTSSHPALYTCYGLGSCIGLFVQDRVTGLAGAAHIFLPDQENAPHERNKFYDVKTALDEILAQFKDKGSTLNTLRAKIAGGANVIGTGKGVGAENASSVIRRLTENKIFIAAIDIGGSESRTTRFESTTGQLNVSKPGAVHYKI</sequence>
<dbReference type="Proteomes" id="UP000613030">
    <property type="component" value="Unassembled WGS sequence"/>
</dbReference>
<gene>
    <name evidence="3" type="ORF">JI741_07720</name>
</gene>
<dbReference type="Gene3D" id="3.30.1330.200">
    <property type="match status" value="1"/>
</dbReference>
<dbReference type="PROSITE" id="PS51257">
    <property type="entry name" value="PROKAR_LIPOPROTEIN"/>
    <property type="match status" value="1"/>
</dbReference>
<evidence type="ECO:0000256" key="1">
    <source>
        <dbReference type="ARBA" id="ARBA00022500"/>
    </source>
</evidence>
<name>A0ABS1KPE5_9BACT</name>
<organism evidence="3 4">
    <name type="scientific">Chryseolinea lacunae</name>
    <dbReference type="NCBI Taxonomy" id="2801331"/>
    <lineage>
        <taxon>Bacteria</taxon>
        <taxon>Pseudomonadati</taxon>
        <taxon>Bacteroidota</taxon>
        <taxon>Cytophagia</taxon>
        <taxon>Cytophagales</taxon>
        <taxon>Fulvivirgaceae</taxon>
        <taxon>Chryseolinea</taxon>
    </lineage>
</organism>
<dbReference type="PANTHER" id="PTHR35147">
    <property type="entry name" value="CHEMORECEPTOR GLUTAMINE DEAMIDASE CHED-RELATED"/>
    <property type="match status" value="1"/>
</dbReference>
<dbReference type="Pfam" id="PF03975">
    <property type="entry name" value="CheD"/>
    <property type="match status" value="1"/>
</dbReference>
<proteinExistence type="predicted"/>
<comment type="caution">
    <text evidence="3">The sequence shown here is derived from an EMBL/GenBank/DDBJ whole genome shotgun (WGS) entry which is preliminary data.</text>
</comment>
<dbReference type="InterPro" id="IPR005659">
    <property type="entry name" value="Chemorcpt_Glu_NH3ase_CheD"/>
</dbReference>
<evidence type="ECO:0000256" key="2">
    <source>
        <dbReference type="ARBA" id="ARBA00022801"/>
    </source>
</evidence>
<evidence type="ECO:0000313" key="4">
    <source>
        <dbReference type="Proteomes" id="UP000613030"/>
    </source>
</evidence>